<evidence type="ECO:0000313" key="3">
    <source>
        <dbReference type="Proteomes" id="UP001148838"/>
    </source>
</evidence>
<name>A0ABQ8TLC0_PERAM</name>
<gene>
    <name evidence="2" type="ORF">ANN_13413</name>
</gene>
<keyword evidence="3" id="KW-1185">Reference proteome</keyword>
<comment type="caution">
    <text evidence="2">The sequence shown here is derived from an EMBL/GenBank/DDBJ whole genome shotgun (WGS) entry which is preliminary data.</text>
</comment>
<feature type="region of interest" description="Disordered" evidence="1">
    <location>
        <begin position="135"/>
        <end position="156"/>
    </location>
</feature>
<dbReference type="EMBL" id="JAJSOF020000009">
    <property type="protein sequence ID" value="KAJ4446716.1"/>
    <property type="molecule type" value="Genomic_DNA"/>
</dbReference>
<reference evidence="2 3" key="1">
    <citation type="journal article" date="2022" name="Allergy">
        <title>Genome assembly and annotation of Periplaneta americana reveal a comprehensive cockroach allergen profile.</title>
        <authorList>
            <person name="Wang L."/>
            <person name="Xiong Q."/>
            <person name="Saelim N."/>
            <person name="Wang L."/>
            <person name="Nong W."/>
            <person name="Wan A.T."/>
            <person name="Shi M."/>
            <person name="Liu X."/>
            <person name="Cao Q."/>
            <person name="Hui J.H.L."/>
            <person name="Sookrung N."/>
            <person name="Leung T.F."/>
            <person name="Tungtrongchitr A."/>
            <person name="Tsui S.K.W."/>
        </authorList>
    </citation>
    <scope>NUCLEOTIDE SEQUENCE [LARGE SCALE GENOMIC DNA]</scope>
    <source>
        <strain evidence="2">PWHHKU_190912</strain>
    </source>
</reference>
<accession>A0ABQ8TLC0</accession>
<sequence length="190" mass="20032">MAGLSGKPLLSTLFAVFARRVATNRSHRVQQSPPLPRSSRQYILAHSDSESLATTAIQLRGSAYTKCNPIAAMPSPCCETCKGKTPGKNLNQVTCPDRDSNPGYLVSRPDALTVTPQKLALKEENVDLTASVVPTASAAGRPPPPTQKSASAKPPGSAHVLKVPAIAASEQAVDHVLCLHNVLAFTSLFL</sequence>
<evidence type="ECO:0000256" key="1">
    <source>
        <dbReference type="SAM" id="MobiDB-lite"/>
    </source>
</evidence>
<protein>
    <submittedName>
        <fullName evidence="2">Uncharacterized protein</fullName>
    </submittedName>
</protein>
<evidence type="ECO:0000313" key="2">
    <source>
        <dbReference type="EMBL" id="KAJ4446716.1"/>
    </source>
</evidence>
<organism evidence="2 3">
    <name type="scientific">Periplaneta americana</name>
    <name type="common">American cockroach</name>
    <name type="synonym">Blatta americana</name>
    <dbReference type="NCBI Taxonomy" id="6978"/>
    <lineage>
        <taxon>Eukaryota</taxon>
        <taxon>Metazoa</taxon>
        <taxon>Ecdysozoa</taxon>
        <taxon>Arthropoda</taxon>
        <taxon>Hexapoda</taxon>
        <taxon>Insecta</taxon>
        <taxon>Pterygota</taxon>
        <taxon>Neoptera</taxon>
        <taxon>Polyneoptera</taxon>
        <taxon>Dictyoptera</taxon>
        <taxon>Blattodea</taxon>
        <taxon>Blattoidea</taxon>
        <taxon>Blattidae</taxon>
        <taxon>Blattinae</taxon>
        <taxon>Periplaneta</taxon>
    </lineage>
</organism>
<proteinExistence type="predicted"/>
<dbReference type="Proteomes" id="UP001148838">
    <property type="component" value="Unassembled WGS sequence"/>
</dbReference>